<dbReference type="SMART" id="SM00028">
    <property type="entry name" value="TPR"/>
    <property type="match status" value="3"/>
</dbReference>
<dbReference type="CDD" id="cd00009">
    <property type="entry name" value="AAA"/>
    <property type="match status" value="1"/>
</dbReference>
<dbReference type="Pfam" id="PF00004">
    <property type="entry name" value="AAA"/>
    <property type="match status" value="1"/>
</dbReference>
<keyword evidence="2 3" id="KW-0802">TPR repeat</keyword>
<dbReference type="InterPro" id="IPR019734">
    <property type="entry name" value="TPR_rpt"/>
</dbReference>
<evidence type="ECO:0000256" key="4">
    <source>
        <dbReference type="SAM" id="Coils"/>
    </source>
</evidence>
<dbReference type="EMBL" id="RCHS01000997">
    <property type="protein sequence ID" value="RMX55834.1"/>
    <property type="molecule type" value="Genomic_DNA"/>
</dbReference>
<feature type="coiled-coil region" evidence="4">
    <location>
        <begin position="280"/>
        <end position="318"/>
    </location>
</feature>
<evidence type="ECO:0000256" key="1">
    <source>
        <dbReference type="ARBA" id="ARBA00022737"/>
    </source>
</evidence>
<dbReference type="PANTHER" id="PTHR45641">
    <property type="entry name" value="TETRATRICOPEPTIDE REPEAT PROTEIN (AFU_ORTHOLOGUE AFUA_6G03870)"/>
    <property type="match status" value="1"/>
</dbReference>
<keyword evidence="1" id="KW-0677">Repeat</keyword>
<dbReference type="OMA" id="TAESYHW"/>
<dbReference type="SMART" id="SM00382">
    <property type="entry name" value="AAA"/>
    <property type="match status" value="1"/>
</dbReference>
<dbReference type="PROSITE" id="PS50005">
    <property type="entry name" value="TPR"/>
    <property type="match status" value="1"/>
</dbReference>
<dbReference type="AlphaFoldDB" id="A0A3M6UQJ2"/>
<dbReference type="InterPro" id="IPR003593">
    <property type="entry name" value="AAA+_ATPase"/>
</dbReference>
<comment type="caution">
    <text evidence="6">The sequence shown here is derived from an EMBL/GenBank/DDBJ whole genome shotgun (WGS) entry which is preliminary data.</text>
</comment>
<protein>
    <recommendedName>
        <fullName evidence="5">AAA+ ATPase domain-containing protein</fullName>
    </recommendedName>
</protein>
<dbReference type="InterPro" id="IPR011990">
    <property type="entry name" value="TPR-like_helical_dom_sf"/>
</dbReference>
<evidence type="ECO:0000259" key="5">
    <source>
        <dbReference type="SMART" id="SM00382"/>
    </source>
</evidence>
<dbReference type="OrthoDB" id="5987843at2759"/>
<organism evidence="6 7">
    <name type="scientific">Pocillopora damicornis</name>
    <name type="common">Cauliflower coral</name>
    <name type="synonym">Millepora damicornis</name>
    <dbReference type="NCBI Taxonomy" id="46731"/>
    <lineage>
        <taxon>Eukaryota</taxon>
        <taxon>Metazoa</taxon>
        <taxon>Cnidaria</taxon>
        <taxon>Anthozoa</taxon>
        <taxon>Hexacorallia</taxon>
        <taxon>Scleractinia</taxon>
        <taxon>Astrocoeniina</taxon>
        <taxon>Pocilloporidae</taxon>
        <taxon>Pocillopora</taxon>
    </lineage>
</organism>
<dbReference type="Proteomes" id="UP000275408">
    <property type="component" value="Unassembled WGS sequence"/>
</dbReference>
<dbReference type="Pfam" id="PF13424">
    <property type="entry name" value="TPR_12"/>
    <property type="match status" value="2"/>
</dbReference>
<evidence type="ECO:0000313" key="6">
    <source>
        <dbReference type="EMBL" id="RMX55834.1"/>
    </source>
</evidence>
<dbReference type="GO" id="GO:0016887">
    <property type="term" value="F:ATP hydrolysis activity"/>
    <property type="evidence" value="ECO:0007669"/>
    <property type="project" value="InterPro"/>
</dbReference>
<feature type="coiled-coil region" evidence="4">
    <location>
        <begin position="199"/>
        <end position="227"/>
    </location>
</feature>
<dbReference type="Gene3D" id="1.25.40.10">
    <property type="entry name" value="Tetratricopeptide repeat domain"/>
    <property type="match status" value="1"/>
</dbReference>
<dbReference type="SUPFAM" id="SSF52540">
    <property type="entry name" value="P-loop containing nucleoside triphosphate hydrolases"/>
    <property type="match status" value="1"/>
</dbReference>
<gene>
    <name evidence="6" type="ORF">pdam_00009543</name>
</gene>
<name>A0A3M6UQJ2_POCDA</name>
<keyword evidence="7" id="KW-1185">Reference proteome</keyword>
<accession>A0A3M6UQJ2</accession>
<dbReference type="Gene3D" id="3.40.50.300">
    <property type="entry name" value="P-loop containing nucleotide triphosphate hydrolases"/>
    <property type="match status" value="1"/>
</dbReference>
<dbReference type="InterPro" id="IPR027417">
    <property type="entry name" value="P-loop_NTPase"/>
</dbReference>
<dbReference type="SUPFAM" id="SSF48452">
    <property type="entry name" value="TPR-like"/>
    <property type="match status" value="1"/>
</dbReference>
<evidence type="ECO:0000256" key="2">
    <source>
        <dbReference type="ARBA" id="ARBA00022803"/>
    </source>
</evidence>
<evidence type="ECO:0000256" key="3">
    <source>
        <dbReference type="PROSITE-ProRule" id="PRU00339"/>
    </source>
</evidence>
<proteinExistence type="predicted"/>
<feature type="domain" description="AAA+ ATPase" evidence="5">
    <location>
        <begin position="355"/>
        <end position="503"/>
    </location>
</feature>
<keyword evidence="4" id="KW-0175">Coiled coil</keyword>
<dbReference type="InterPro" id="IPR003959">
    <property type="entry name" value="ATPase_AAA_core"/>
</dbReference>
<dbReference type="GO" id="GO:0005524">
    <property type="term" value="F:ATP binding"/>
    <property type="evidence" value="ECO:0007669"/>
    <property type="project" value="InterPro"/>
</dbReference>
<feature type="repeat" description="TPR" evidence="3">
    <location>
        <begin position="783"/>
        <end position="816"/>
    </location>
</feature>
<evidence type="ECO:0000313" key="7">
    <source>
        <dbReference type="Proteomes" id="UP000275408"/>
    </source>
</evidence>
<reference evidence="6 7" key="1">
    <citation type="journal article" date="2018" name="Sci. Rep.">
        <title>Comparative analysis of the Pocillopora damicornis genome highlights role of immune system in coral evolution.</title>
        <authorList>
            <person name="Cunning R."/>
            <person name="Bay R.A."/>
            <person name="Gillette P."/>
            <person name="Baker A.C."/>
            <person name="Traylor-Knowles N."/>
        </authorList>
    </citation>
    <scope>NUCLEOTIDE SEQUENCE [LARGE SCALE GENOMIC DNA]</scope>
    <source>
        <strain evidence="6">RSMAS</strain>
        <tissue evidence="6">Whole animal</tissue>
    </source>
</reference>
<sequence>MALQPFTNEQLNYFKFAFIVLNEFPKALRQTFKQMWNNTFASRPGFQSWDDSIAVRNLFLSTEGGSSKVPTHLSYDEWDCTALFQATIYARSFALPGSKGHHVILHDLYLRSCKLPRGTFHSSVVSPTGDDAETFALAIDQLRLLRNSLCHLNKSELDKTKYDRHVQLAKDAIKALGINTDPIDAVGSLTGSDFPTEKVRKLENDVRKELQKRNEFLEEEVIDDLQLLQKSQKEGTEELKKTIESANATTQGTIETKFAEFQTESRLVREGVKDELHLLQESHKDDTESLKEEIAASEERMVKKINEFSQEMKDLLREPQSLGFKPRFSRLNLPPHFTGREKECEEIIGHLTSDSTQIVSVWGSPGFGKTSTAIAVGHQLQKVGLPVCSISLRGLYSKGDLTSKLLSHFRTAESKNQSLTAADEIGFIFERLSDPCLLILDNADDLFECGEPDVKEKTVNLIKDLLNRSEKVKFLLTTREPMAYLDMSLQGHKSTRIGELDELSSSALVKKLLPHASSSDAIKIVHMCGQVPLAIWLLCKLLSDDFAQCTAALDELMLSKSSLLELLDNPEYTSDARLKTLFESSFLRLSSRDQEALVSLSVLPETFDLEIATAVLGLERSTESKEVLRRLQGRALIDRCSNSDKFSIHKLLQSFAKDKGEREMGETILIANTRFLLFYIDLAEKLNEMFLTGFSMKALIEFFDNERSIVKSLMDGCTNNEVADRVFQVLAKAEFFLDTAYWDDEPNFDKIYQTAIEAATTESHKRALTIRQTVLGENHDDTADSYRYLGLTQYKLSDYSSATESHKRALTIRQMVLGENHEDTAESYHWLGLTQYMLSDYSSATESHKRALTIRQTVLGENHEITAESNHHLGLTQFMLSDYSSAIKSHKRALKIRQMVLGENHEKTAESYHWLGLTQYMLSDYSSATESH</sequence>
<dbReference type="PANTHER" id="PTHR45641:SF19">
    <property type="entry name" value="NEPHROCYSTIN-3"/>
    <property type="match status" value="1"/>
</dbReference>